<keyword evidence="11" id="KW-1185">Reference proteome</keyword>
<dbReference type="RefSeq" id="WP_109904704.1">
    <property type="nucleotide sequence ID" value="NZ_QGLE01000004.1"/>
</dbReference>
<evidence type="ECO:0000256" key="3">
    <source>
        <dbReference type="ARBA" id="ARBA00022475"/>
    </source>
</evidence>
<feature type="transmembrane region" description="Helical" evidence="8">
    <location>
        <begin position="7"/>
        <end position="29"/>
    </location>
</feature>
<keyword evidence="7 8" id="KW-0472">Membrane</keyword>
<dbReference type="OrthoDB" id="7268769at2"/>
<dbReference type="PROSITE" id="PS50928">
    <property type="entry name" value="ABC_TM1"/>
    <property type="match status" value="1"/>
</dbReference>
<dbReference type="Gene3D" id="1.10.3720.10">
    <property type="entry name" value="MetI-like"/>
    <property type="match status" value="1"/>
</dbReference>
<evidence type="ECO:0000313" key="10">
    <source>
        <dbReference type="EMBL" id="PWR24156.1"/>
    </source>
</evidence>
<evidence type="ECO:0000256" key="7">
    <source>
        <dbReference type="ARBA" id="ARBA00023136"/>
    </source>
</evidence>
<dbReference type="AlphaFoldDB" id="A0A317ED08"/>
<dbReference type="GO" id="GO:0055085">
    <property type="term" value="P:transmembrane transport"/>
    <property type="evidence" value="ECO:0007669"/>
    <property type="project" value="InterPro"/>
</dbReference>
<dbReference type="InterPro" id="IPR035906">
    <property type="entry name" value="MetI-like_sf"/>
</dbReference>
<feature type="domain" description="ABC transmembrane type-1" evidence="9">
    <location>
        <begin position="66"/>
        <end position="254"/>
    </location>
</feature>
<feature type="transmembrane region" description="Helical" evidence="8">
    <location>
        <begin position="104"/>
        <end position="126"/>
    </location>
</feature>
<dbReference type="PANTHER" id="PTHR43357:SF4">
    <property type="entry name" value="INNER MEMBRANE ABC TRANSPORTER PERMEASE PROTEIN YDCV"/>
    <property type="match status" value="1"/>
</dbReference>
<evidence type="ECO:0000256" key="1">
    <source>
        <dbReference type="ARBA" id="ARBA00004429"/>
    </source>
</evidence>
<keyword evidence="3" id="KW-1003">Cell membrane</keyword>
<dbReference type="Proteomes" id="UP000245461">
    <property type="component" value="Unassembled WGS sequence"/>
</dbReference>
<keyword evidence="4" id="KW-0997">Cell inner membrane</keyword>
<feature type="transmembrane region" description="Helical" evidence="8">
    <location>
        <begin position="70"/>
        <end position="92"/>
    </location>
</feature>
<dbReference type="GO" id="GO:0005886">
    <property type="term" value="C:plasma membrane"/>
    <property type="evidence" value="ECO:0007669"/>
    <property type="project" value="UniProtKB-SubCell"/>
</dbReference>
<name>A0A317ED08_9PROT</name>
<accession>A0A317ED08</accession>
<organism evidence="10 11">
    <name type="scientific">Zavarzinia aquatilis</name>
    <dbReference type="NCBI Taxonomy" id="2211142"/>
    <lineage>
        <taxon>Bacteria</taxon>
        <taxon>Pseudomonadati</taxon>
        <taxon>Pseudomonadota</taxon>
        <taxon>Alphaproteobacteria</taxon>
        <taxon>Rhodospirillales</taxon>
        <taxon>Zavarziniaceae</taxon>
        <taxon>Zavarzinia</taxon>
    </lineage>
</organism>
<evidence type="ECO:0000313" key="11">
    <source>
        <dbReference type="Proteomes" id="UP000245461"/>
    </source>
</evidence>
<feature type="transmembrane region" description="Helical" evidence="8">
    <location>
        <begin position="138"/>
        <end position="160"/>
    </location>
</feature>
<gene>
    <name evidence="10" type="ORF">DKG74_08515</name>
</gene>
<feature type="transmembrane region" description="Helical" evidence="8">
    <location>
        <begin position="189"/>
        <end position="212"/>
    </location>
</feature>
<comment type="similarity">
    <text evidence="8">Belongs to the binding-protein-dependent transport system permease family.</text>
</comment>
<comment type="subcellular location">
    <subcellularLocation>
        <location evidence="1">Cell inner membrane</location>
        <topology evidence="1">Multi-pass membrane protein</topology>
    </subcellularLocation>
    <subcellularLocation>
        <location evidence="8">Cell membrane</location>
        <topology evidence="8">Multi-pass membrane protein</topology>
    </subcellularLocation>
</comment>
<proteinExistence type="inferred from homology"/>
<evidence type="ECO:0000256" key="6">
    <source>
        <dbReference type="ARBA" id="ARBA00022989"/>
    </source>
</evidence>
<keyword evidence="2 8" id="KW-0813">Transport</keyword>
<evidence type="ECO:0000256" key="5">
    <source>
        <dbReference type="ARBA" id="ARBA00022692"/>
    </source>
</evidence>
<keyword evidence="5 8" id="KW-0812">Transmembrane</keyword>
<dbReference type="CDD" id="cd06261">
    <property type="entry name" value="TM_PBP2"/>
    <property type="match status" value="1"/>
</dbReference>
<evidence type="ECO:0000259" key="9">
    <source>
        <dbReference type="PROSITE" id="PS50928"/>
    </source>
</evidence>
<keyword evidence="6 8" id="KW-1133">Transmembrane helix</keyword>
<evidence type="ECO:0000256" key="8">
    <source>
        <dbReference type="RuleBase" id="RU363032"/>
    </source>
</evidence>
<dbReference type="EMBL" id="QGLE01000004">
    <property type="protein sequence ID" value="PWR24156.1"/>
    <property type="molecule type" value="Genomic_DNA"/>
</dbReference>
<dbReference type="Pfam" id="PF00528">
    <property type="entry name" value="BPD_transp_1"/>
    <property type="match status" value="1"/>
</dbReference>
<protein>
    <submittedName>
        <fullName evidence="10">ABC transporter permease</fullName>
    </submittedName>
</protein>
<evidence type="ECO:0000256" key="2">
    <source>
        <dbReference type="ARBA" id="ARBA00022448"/>
    </source>
</evidence>
<comment type="caution">
    <text evidence="10">The sequence shown here is derived from an EMBL/GenBank/DDBJ whole genome shotgun (WGS) entry which is preliminary data.</text>
</comment>
<dbReference type="InterPro" id="IPR000515">
    <property type="entry name" value="MetI-like"/>
</dbReference>
<dbReference type="PANTHER" id="PTHR43357">
    <property type="entry name" value="INNER MEMBRANE ABC TRANSPORTER PERMEASE PROTEIN YDCV"/>
    <property type="match status" value="1"/>
</dbReference>
<dbReference type="SUPFAM" id="SSF161098">
    <property type="entry name" value="MetI-like"/>
    <property type="match status" value="1"/>
</dbReference>
<sequence>MTRRLTPGLILCVTIAWIVVGFLLAPMFISVPLSLTPERFLSMPQGELSLRHYASVFTEDAWLGALGDSAMVGIGATLIATFTGGAAAIGLWRIGGRAARIIGVLALMPMIVPPIVTALALSRAWVTLGLFDTVFGVILSHAILGMPFVFMTVSAALEGLDPRIAQAARSLGAGPFRTVRDVIVPNVKAGLLTGGLFAFVISWDEIIVTLFVSSRSVYTLPRKIWSDIRDNIDPAVAAVSTLMIGATVIVAAIYLLRDLARAKPKDVS</sequence>
<feature type="transmembrane region" description="Helical" evidence="8">
    <location>
        <begin position="232"/>
        <end position="256"/>
    </location>
</feature>
<evidence type="ECO:0000256" key="4">
    <source>
        <dbReference type="ARBA" id="ARBA00022519"/>
    </source>
</evidence>
<reference evidence="10 11" key="1">
    <citation type="submission" date="2018-05" db="EMBL/GenBank/DDBJ databases">
        <title>Zavarzinia sp. HR-AS.</title>
        <authorList>
            <person name="Lee Y."/>
            <person name="Jeon C.O."/>
        </authorList>
    </citation>
    <scope>NUCLEOTIDE SEQUENCE [LARGE SCALE GENOMIC DNA]</scope>
    <source>
        <strain evidence="10 11">HR-AS</strain>
    </source>
</reference>